<feature type="compositionally biased region" description="Pro residues" evidence="1">
    <location>
        <begin position="500"/>
        <end position="518"/>
    </location>
</feature>
<comment type="caution">
    <text evidence="2">The sequence shown here is derived from an EMBL/GenBank/DDBJ whole genome shotgun (WGS) entry which is preliminary data.</text>
</comment>
<gene>
    <name evidence="2" type="ORF">SO694_00109081</name>
</gene>
<accession>A0ABR1FM28</accession>
<protein>
    <recommendedName>
        <fullName evidence="4">YHYH domain-containing protein</fullName>
    </recommendedName>
</protein>
<feature type="region of interest" description="Disordered" evidence="1">
    <location>
        <begin position="500"/>
        <end position="559"/>
    </location>
</feature>
<reference evidence="2 3" key="1">
    <citation type="submission" date="2024-03" db="EMBL/GenBank/DDBJ databases">
        <title>Aureococcus anophagefferens CCMP1851 and Kratosvirus quantuckense: Draft genome of a second virus-susceptible host strain in the model system.</title>
        <authorList>
            <person name="Chase E."/>
            <person name="Truchon A.R."/>
            <person name="Schepens W."/>
            <person name="Wilhelm S.W."/>
        </authorList>
    </citation>
    <scope>NUCLEOTIDE SEQUENCE [LARGE SCALE GENOMIC DNA]</scope>
    <source>
        <strain evidence="2 3">CCMP1851</strain>
    </source>
</reference>
<evidence type="ECO:0000256" key="1">
    <source>
        <dbReference type="SAM" id="MobiDB-lite"/>
    </source>
</evidence>
<keyword evidence="3" id="KW-1185">Reference proteome</keyword>
<dbReference type="Proteomes" id="UP001363151">
    <property type="component" value="Unassembled WGS sequence"/>
</dbReference>
<feature type="region of interest" description="Disordered" evidence="1">
    <location>
        <begin position="673"/>
        <end position="694"/>
    </location>
</feature>
<evidence type="ECO:0008006" key="4">
    <source>
        <dbReference type="Google" id="ProtNLM"/>
    </source>
</evidence>
<dbReference type="EMBL" id="JBBJCI010000362">
    <property type="protein sequence ID" value="KAK7233312.1"/>
    <property type="molecule type" value="Genomic_DNA"/>
</dbReference>
<name>A0ABR1FM28_AURAN</name>
<proteinExistence type="predicted"/>
<sequence>MTNTYALGSSECYAPTSEGGWGYCGAPTCKNQYITCSDEGGGPPTVDGVTGAYRSDYSSDGSDCTSFLDMSDYTEETDWAFKGACTSDCTQRTDGVCDGTFLEQVIQGPSIKYAFCNDKWLLVLSSGEGGVFEPHLNNVPSPPLGTSDGVTYCTGDPTRTIDRYYSLQYPLDVVDFSSGVYTNNVDLFDGTSGSDAITYAYSDGTGIGTYGLPDGAGVGITVNGMQNWVTQNNRGEWNQPTCEASPCNLHVGQGAGQPHVHGDLFSDSHQCLYGTSNYTSTATHPPIIGFGADGHLIYGRYLGDDAPGFAAPLLDECSGHTHDESTTDEYGVDLGTTYHYHTQIFDYTCGTEGSQDRCDDGDEVVVSTTGPLFCFRADLSQQEGSSALLSFTTSDSYLTGNDMNYACCSMTDYYVITGNEFNNMASFFDSASTCTVAAQPDNGAYASDYCETGDTLYSGNGCHVTCDSGYAASGITRCVEGAFVEYATCVADATPSGIPTPAPTDLPAPVPTPAPTHPPTVALGSPTKQPVTGAPSLTPSTAAPVSVPPPTAAPVVPPTPAPSAAADVVAGEMTVEGMTYEDASDNEAVFVAAVADAAAVSADAVAVAIASARRRRLTDTLTISYTITVASESAATALAADLGALDTSDFDAAIQTAAASAGVSSAFSTAATTSAPAPSTGKMSPSGTVTPDDDGTVDAASAAAAAIWAAGAAAVGLLL</sequence>
<feature type="compositionally biased region" description="Pro residues" evidence="1">
    <location>
        <begin position="546"/>
        <end position="559"/>
    </location>
</feature>
<evidence type="ECO:0000313" key="3">
    <source>
        <dbReference type="Proteomes" id="UP001363151"/>
    </source>
</evidence>
<organism evidence="2 3">
    <name type="scientific">Aureococcus anophagefferens</name>
    <name type="common">Harmful bloom alga</name>
    <dbReference type="NCBI Taxonomy" id="44056"/>
    <lineage>
        <taxon>Eukaryota</taxon>
        <taxon>Sar</taxon>
        <taxon>Stramenopiles</taxon>
        <taxon>Ochrophyta</taxon>
        <taxon>Pelagophyceae</taxon>
        <taxon>Pelagomonadales</taxon>
        <taxon>Pelagomonadaceae</taxon>
        <taxon>Aureococcus</taxon>
    </lineage>
</organism>
<evidence type="ECO:0000313" key="2">
    <source>
        <dbReference type="EMBL" id="KAK7233312.1"/>
    </source>
</evidence>